<dbReference type="EMBL" id="QXXQ01000005">
    <property type="protein sequence ID" value="RID91887.1"/>
    <property type="molecule type" value="Genomic_DNA"/>
</dbReference>
<organism evidence="1 2">
    <name type="scientific">Gemmobacter lutimaris</name>
    <dbReference type="NCBI Taxonomy" id="2306023"/>
    <lineage>
        <taxon>Bacteria</taxon>
        <taxon>Pseudomonadati</taxon>
        <taxon>Pseudomonadota</taxon>
        <taxon>Alphaproteobacteria</taxon>
        <taxon>Rhodobacterales</taxon>
        <taxon>Paracoccaceae</taxon>
        <taxon>Gemmobacter</taxon>
    </lineage>
</organism>
<dbReference type="OrthoDB" id="9967776at2"/>
<proteinExistence type="predicted"/>
<keyword evidence="2" id="KW-1185">Reference proteome</keyword>
<protein>
    <submittedName>
        <fullName evidence="1">Uncharacterized protein</fullName>
    </submittedName>
</protein>
<reference evidence="1 2" key="1">
    <citation type="submission" date="2018-09" db="EMBL/GenBank/DDBJ databases">
        <title>Gemmobacter lutimaris sp. nov., a marine bacterium isolated from tidal flat.</title>
        <authorList>
            <person name="Lee D.W."/>
            <person name="Yoo Y."/>
            <person name="Kim J.-J."/>
            <person name="Kim B.S."/>
        </authorList>
    </citation>
    <scope>NUCLEOTIDE SEQUENCE [LARGE SCALE GENOMIC DNA]</scope>
    <source>
        <strain evidence="1 2">YJ-T1-11</strain>
    </source>
</reference>
<dbReference type="Pfam" id="PF23789">
    <property type="entry name" value="Pre_tape_measure"/>
    <property type="match status" value="1"/>
</dbReference>
<dbReference type="RefSeq" id="WP_119134948.1">
    <property type="nucleotide sequence ID" value="NZ_QXXQ01000005.1"/>
</dbReference>
<evidence type="ECO:0000313" key="1">
    <source>
        <dbReference type="EMBL" id="RID91887.1"/>
    </source>
</evidence>
<dbReference type="InterPro" id="IPR057378">
    <property type="entry name" value="Pre_tape_measure"/>
</dbReference>
<accession>A0A398BQX0</accession>
<sequence length="146" mass="15614">MALKYTLKRAEVIDGGDVVATVRGLSLNDMTDLMQINAEAMDLLFEQFRGREPDSISEIEVSGIGVSLLKSAPVIVAQIIATATDAYSEYEEAEGRPTPMDVIMAMPTGTQMACLEKIGELTFNAGFDPKKLIALALSVMKGVGQG</sequence>
<dbReference type="Proteomes" id="UP000266649">
    <property type="component" value="Unassembled WGS sequence"/>
</dbReference>
<dbReference type="AlphaFoldDB" id="A0A398BQX0"/>
<name>A0A398BQX0_9RHOB</name>
<comment type="caution">
    <text evidence="1">The sequence shown here is derived from an EMBL/GenBank/DDBJ whole genome shotgun (WGS) entry which is preliminary data.</text>
</comment>
<evidence type="ECO:0000313" key="2">
    <source>
        <dbReference type="Proteomes" id="UP000266649"/>
    </source>
</evidence>
<gene>
    <name evidence="1" type="ORF">D2N39_11670</name>
</gene>